<dbReference type="Proteomes" id="UP000054721">
    <property type="component" value="Unassembled WGS sequence"/>
</dbReference>
<dbReference type="AlphaFoldDB" id="A0A0V1K6D4"/>
<accession>A0A0V1K6D4</accession>
<proteinExistence type="predicted"/>
<protein>
    <submittedName>
        <fullName evidence="1">Uncharacterized protein</fullName>
    </submittedName>
</protein>
<evidence type="ECO:0000313" key="2">
    <source>
        <dbReference type="Proteomes" id="UP000054721"/>
    </source>
</evidence>
<comment type="caution">
    <text evidence="1">The sequence shown here is derived from an EMBL/GenBank/DDBJ whole genome shotgun (WGS) entry which is preliminary data.</text>
</comment>
<gene>
    <name evidence="1" type="ORF">T02_14245</name>
</gene>
<organism evidence="1 2">
    <name type="scientific">Trichinella nativa</name>
    <dbReference type="NCBI Taxonomy" id="6335"/>
    <lineage>
        <taxon>Eukaryota</taxon>
        <taxon>Metazoa</taxon>
        <taxon>Ecdysozoa</taxon>
        <taxon>Nematoda</taxon>
        <taxon>Enoplea</taxon>
        <taxon>Dorylaimia</taxon>
        <taxon>Trichinellida</taxon>
        <taxon>Trichinellidae</taxon>
        <taxon>Trichinella</taxon>
    </lineage>
</organism>
<sequence>MNLFGSIQRGLPLLSALPRHWKATVCFYCSSP</sequence>
<reference evidence="1 2" key="1">
    <citation type="submission" date="2015-05" db="EMBL/GenBank/DDBJ databases">
        <title>Evolution of Trichinella species and genotypes.</title>
        <authorList>
            <person name="Korhonen P.K."/>
            <person name="Edoardo P."/>
            <person name="Giuseppe L.R."/>
            <person name="Gasser R.B."/>
        </authorList>
    </citation>
    <scope>NUCLEOTIDE SEQUENCE [LARGE SCALE GENOMIC DNA]</scope>
    <source>
        <strain evidence="1">ISS10</strain>
    </source>
</reference>
<name>A0A0V1K6D4_9BILA</name>
<keyword evidence="2" id="KW-1185">Reference proteome</keyword>
<evidence type="ECO:0000313" key="1">
    <source>
        <dbReference type="EMBL" id="KRZ42786.1"/>
    </source>
</evidence>
<dbReference type="EMBL" id="JYDW01003586">
    <property type="protein sequence ID" value="KRZ42786.1"/>
    <property type="molecule type" value="Genomic_DNA"/>
</dbReference>